<reference evidence="4" key="1">
    <citation type="journal article" date="2019" name="Int. J. Syst. Evol. Microbiol.">
        <title>The Global Catalogue of Microorganisms (GCM) 10K type strain sequencing project: providing services to taxonomists for standard genome sequencing and annotation.</title>
        <authorList>
            <consortium name="The Broad Institute Genomics Platform"/>
            <consortium name="The Broad Institute Genome Sequencing Center for Infectious Disease"/>
            <person name="Wu L."/>
            <person name="Ma J."/>
        </authorList>
    </citation>
    <scope>NUCLEOTIDE SEQUENCE [LARGE SCALE GENOMIC DNA]</scope>
    <source>
        <strain evidence="4">JCM 17440</strain>
    </source>
</reference>
<protein>
    <submittedName>
        <fullName evidence="3">DUF2079 domain-containing protein</fullName>
    </submittedName>
</protein>
<feature type="transmembrane region" description="Helical" evidence="2">
    <location>
        <begin position="26"/>
        <end position="45"/>
    </location>
</feature>
<name>A0ABP8CQK2_9ACTN</name>
<keyword evidence="2" id="KW-1133">Transmembrane helix</keyword>
<evidence type="ECO:0000313" key="3">
    <source>
        <dbReference type="EMBL" id="GAA4242211.1"/>
    </source>
</evidence>
<dbReference type="Proteomes" id="UP001501710">
    <property type="component" value="Unassembled WGS sequence"/>
</dbReference>
<keyword evidence="2" id="KW-0812">Transmembrane</keyword>
<evidence type="ECO:0000256" key="1">
    <source>
        <dbReference type="SAM" id="MobiDB-lite"/>
    </source>
</evidence>
<dbReference type="Pfam" id="PF09852">
    <property type="entry name" value="DUF2079"/>
    <property type="match status" value="1"/>
</dbReference>
<evidence type="ECO:0000256" key="2">
    <source>
        <dbReference type="SAM" id="Phobius"/>
    </source>
</evidence>
<feature type="transmembrane region" description="Helical" evidence="2">
    <location>
        <begin position="277"/>
        <end position="301"/>
    </location>
</feature>
<dbReference type="EMBL" id="BAABAS010000029">
    <property type="protein sequence ID" value="GAA4242211.1"/>
    <property type="molecule type" value="Genomic_DNA"/>
</dbReference>
<dbReference type="InterPro" id="IPR018650">
    <property type="entry name" value="STSV1_Orf64"/>
</dbReference>
<gene>
    <name evidence="3" type="ORF">GCM10022254_74350</name>
</gene>
<comment type="caution">
    <text evidence="3">The sequence shown here is derived from an EMBL/GenBank/DDBJ whole genome shotgun (WGS) entry which is preliminary data.</text>
</comment>
<feature type="transmembrane region" description="Helical" evidence="2">
    <location>
        <begin position="108"/>
        <end position="129"/>
    </location>
</feature>
<keyword evidence="4" id="KW-1185">Reference proteome</keyword>
<feature type="transmembrane region" description="Helical" evidence="2">
    <location>
        <begin position="321"/>
        <end position="342"/>
    </location>
</feature>
<feature type="transmembrane region" description="Helical" evidence="2">
    <location>
        <begin position="187"/>
        <end position="210"/>
    </location>
</feature>
<accession>A0ABP8CQK2</accession>
<feature type="transmembrane region" description="Helical" evidence="2">
    <location>
        <begin position="149"/>
        <end position="175"/>
    </location>
</feature>
<feature type="transmembrane region" description="Helical" evidence="2">
    <location>
        <begin position="354"/>
        <end position="375"/>
    </location>
</feature>
<organism evidence="3 4">
    <name type="scientific">Actinomadura meridiana</name>
    <dbReference type="NCBI Taxonomy" id="559626"/>
    <lineage>
        <taxon>Bacteria</taxon>
        <taxon>Bacillati</taxon>
        <taxon>Actinomycetota</taxon>
        <taxon>Actinomycetes</taxon>
        <taxon>Streptosporangiales</taxon>
        <taxon>Thermomonosporaceae</taxon>
        <taxon>Actinomadura</taxon>
    </lineage>
</organism>
<proteinExistence type="predicted"/>
<evidence type="ECO:0000313" key="4">
    <source>
        <dbReference type="Proteomes" id="UP001501710"/>
    </source>
</evidence>
<keyword evidence="2" id="KW-0472">Membrane</keyword>
<sequence length="481" mass="52292">MAIDAPVHSRETRPPDVVSRPSAGRAAPFILMVVLWALYASYSLLRHARIDSAGYDLGIFDQAVRAYSHFDAPIVPVKGPGANLLGDHFHPIIATLAPLYWVWPDARMLLVAQAFLVALSVVPIARLAIARLGLVRGTAVSVTYGLSWGVQGAVAFDFHEIAFAVPLLAFAVTYLTEEHWRAAVAMALPLLLVKEDFGLVISAIGLYLVIKKRYRLGVSVATIGIVGLVVTVTVLIPYFNWAGQYRYWGQMSAGGQQSILSTVADVPASMFQHPQKLMLLLCLSAVTAFSALRSPLVIVGLPVVAYRIASTQSPQWSIGEVHYNAILMPIVFVAMLDAVTMLRTSRFSMARRYAGLAPMSTIVIGIAFLPFFSFWNLMHSSFYHPSDHVVATRELLAAIPSGASVAASNYLVPQLTDRCDVTLFADVHRRPAEWVIVDSTRPGGVPAPAEVQLARLNELPSAGFSLVRAEDGVLLFHRNPG</sequence>
<feature type="transmembrane region" description="Helical" evidence="2">
    <location>
        <begin position="216"/>
        <end position="241"/>
    </location>
</feature>
<feature type="region of interest" description="Disordered" evidence="1">
    <location>
        <begin position="1"/>
        <end position="22"/>
    </location>
</feature>
<feature type="transmembrane region" description="Helical" evidence="2">
    <location>
        <begin position="395"/>
        <end position="412"/>
    </location>
</feature>